<dbReference type="RefSeq" id="WP_041894020.1">
    <property type="nucleotide sequence ID" value="NZ_CP010086.2"/>
</dbReference>
<organism evidence="7 8">
    <name type="scientific">Clostridium beijerinckii</name>
    <name type="common">Clostridium MP</name>
    <dbReference type="NCBI Taxonomy" id="1520"/>
    <lineage>
        <taxon>Bacteria</taxon>
        <taxon>Bacillati</taxon>
        <taxon>Bacillota</taxon>
        <taxon>Clostridia</taxon>
        <taxon>Eubacteriales</taxon>
        <taxon>Clostridiaceae</taxon>
        <taxon>Clostridium</taxon>
    </lineage>
</organism>
<keyword evidence="3" id="KW-0288">FMN</keyword>
<evidence type="ECO:0000313" key="8">
    <source>
        <dbReference type="Proteomes" id="UP000031866"/>
    </source>
</evidence>
<dbReference type="AlphaFoldDB" id="A0A0B5QKM1"/>
<dbReference type="OrthoDB" id="9772736at2"/>
<evidence type="ECO:0000256" key="4">
    <source>
        <dbReference type="ARBA" id="ARBA00022857"/>
    </source>
</evidence>
<dbReference type="Proteomes" id="UP000031866">
    <property type="component" value="Chromosome"/>
</dbReference>
<keyword evidence="2" id="KW-0285">Flavoprotein</keyword>
<dbReference type="CDD" id="cd02932">
    <property type="entry name" value="OYE_YqiM_FMN"/>
    <property type="match status" value="1"/>
</dbReference>
<dbReference type="EMBL" id="CP010086">
    <property type="protein sequence ID" value="AJG97258.1"/>
    <property type="molecule type" value="Genomic_DNA"/>
</dbReference>
<evidence type="ECO:0000313" key="7">
    <source>
        <dbReference type="EMBL" id="AJG97258.1"/>
    </source>
</evidence>
<evidence type="ECO:0000256" key="1">
    <source>
        <dbReference type="ARBA" id="ARBA00001917"/>
    </source>
</evidence>
<dbReference type="InterPro" id="IPR044152">
    <property type="entry name" value="YqjM-like"/>
</dbReference>
<dbReference type="NCBIfam" id="NF010047">
    <property type="entry name" value="PRK13523.1"/>
    <property type="match status" value="1"/>
</dbReference>
<dbReference type="InterPro" id="IPR013785">
    <property type="entry name" value="Aldolase_TIM"/>
</dbReference>
<dbReference type="InterPro" id="IPR001155">
    <property type="entry name" value="OxRdtase_FMN_N"/>
</dbReference>
<dbReference type="PANTHER" id="PTHR43303:SF4">
    <property type="entry name" value="NADPH DEHYDROGENASE C23G7.10C-RELATED"/>
    <property type="match status" value="1"/>
</dbReference>
<evidence type="ECO:0000256" key="5">
    <source>
        <dbReference type="ARBA" id="ARBA00023002"/>
    </source>
</evidence>
<keyword evidence="4" id="KW-0521">NADP</keyword>
<dbReference type="GO" id="GO:0050661">
    <property type="term" value="F:NADP binding"/>
    <property type="evidence" value="ECO:0007669"/>
    <property type="project" value="InterPro"/>
</dbReference>
<accession>A0A0B5QKM1</accession>
<comment type="cofactor">
    <cofactor evidence="1">
        <name>FMN</name>
        <dbReference type="ChEBI" id="CHEBI:58210"/>
    </cofactor>
</comment>
<dbReference type="STRING" id="1520.LF65_00623"/>
<reference evidence="8" key="1">
    <citation type="submission" date="2014-12" db="EMBL/GenBank/DDBJ databases">
        <title>Genome sequence of Clostridium beijerinckii strain 59B.</title>
        <authorList>
            <person name="Little G.T."/>
            <person name="Minton N.P."/>
        </authorList>
    </citation>
    <scope>NUCLEOTIDE SEQUENCE [LARGE SCALE GENOMIC DNA]</scope>
    <source>
        <strain evidence="8">59B</strain>
    </source>
</reference>
<name>A0A0B5QKM1_CLOBE</name>
<dbReference type="SUPFAM" id="SSF51395">
    <property type="entry name" value="FMN-linked oxidoreductases"/>
    <property type="match status" value="1"/>
</dbReference>
<evidence type="ECO:0000259" key="6">
    <source>
        <dbReference type="Pfam" id="PF00724"/>
    </source>
</evidence>
<dbReference type="GO" id="GO:0003959">
    <property type="term" value="F:NADPH dehydrogenase activity"/>
    <property type="evidence" value="ECO:0007669"/>
    <property type="project" value="InterPro"/>
</dbReference>
<dbReference type="Gene3D" id="3.20.20.70">
    <property type="entry name" value="Aldolase class I"/>
    <property type="match status" value="1"/>
</dbReference>
<feature type="domain" description="NADH:flavin oxidoreductase/NADH oxidase N-terminal" evidence="6">
    <location>
        <begin position="3"/>
        <end position="327"/>
    </location>
</feature>
<sequence>MSKLFSNFKLKNLEFKNRVVMAPMCMYTAKEDGIATEWHKIHYAARALGGVGLIIQEATGVESRGRISDKDLGIWNDSQIDGLKKIVDTCKSLGAVMGIQLGHAGRKCEIKNLEIIGPSAEAFSSEYKVPKGMSKEDINEVINAFKSAAKRCIEIGYDIIEIHGAHGYLINQFLSPLTNKRNDEYGGNLENRARFLKEVVKAVREVWTKEKPIILRISAEDYLNEGNHPEDLAKIINLVKEEGIDIINVSSGGVAPTPVPIKVYEGYQIKFAEIIKENTGLPVIAGGLIISPYMAEEIIQNGRADMVFLGRILLRKPYWPLEADSKLDGEVKWPEQYERGKFRNNR</sequence>
<evidence type="ECO:0000256" key="2">
    <source>
        <dbReference type="ARBA" id="ARBA00022630"/>
    </source>
</evidence>
<dbReference type="KEGG" id="cbei:LF65_00623"/>
<evidence type="ECO:0000256" key="3">
    <source>
        <dbReference type="ARBA" id="ARBA00022643"/>
    </source>
</evidence>
<dbReference type="PANTHER" id="PTHR43303">
    <property type="entry name" value="NADPH DEHYDROGENASE C23G7.10C-RELATED"/>
    <property type="match status" value="1"/>
</dbReference>
<gene>
    <name evidence="7" type="ORF">LF65_00623</name>
</gene>
<keyword evidence="5" id="KW-0560">Oxidoreductase</keyword>
<dbReference type="Pfam" id="PF00724">
    <property type="entry name" value="Oxidored_FMN"/>
    <property type="match status" value="1"/>
</dbReference>
<dbReference type="GO" id="GO:0010181">
    <property type="term" value="F:FMN binding"/>
    <property type="evidence" value="ECO:0007669"/>
    <property type="project" value="InterPro"/>
</dbReference>
<protein>
    <submittedName>
        <fullName evidence="7">NADPH dehydrogenase</fullName>
    </submittedName>
</protein>
<proteinExistence type="predicted"/>